<dbReference type="GO" id="GO:0004421">
    <property type="term" value="F:hydroxymethylglutaryl-CoA synthase activity"/>
    <property type="evidence" value="ECO:0007669"/>
    <property type="project" value="InterPro"/>
</dbReference>
<evidence type="ECO:0000256" key="2">
    <source>
        <dbReference type="ARBA" id="ARBA00022679"/>
    </source>
</evidence>
<dbReference type="CDD" id="cd00827">
    <property type="entry name" value="init_cond_enzymes"/>
    <property type="match status" value="1"/>
</dbReference>
<evidence type="ECO:0000256" key="1">
    <source>
        <dbReference type="ARBA" id="ARBA00007061"/>
    </source>
</evidence>
<evidence type="ECO:0000259" key="6">
    <source>
        <dbReference type="Pfam" id="PF08540"/>
    </source>
</evidence>
<dbReference type="AlphaFoldDB" id="A0A0M2NZN5"/>
<comment type="similarity">
    <text evidence="1">Belongs to the thiolase-like superfamily. HMG-CoA synthase family.</text>
</comment>
<dbReference type="NCBIfam" id="TIGR01835">
    <property type="entry name" value="HMG-CoA-S_prok"/>
    <property type="match status" value="1"/>
</dbReference>
<evidence type="ECO:0000313" key="7">
    <source>
        <dbReference type="EMBL" id="KKI65437.1"/>
    </source>
</evidence>
<evidence type="ECO:0000256" key="3">
    <source>
        <dbReference type="PIRSR" id="PIRSR611554-1"/>
    </source>
</evidence>
<gene>
    <name evidence="7" type="ORF">UF66_1394</name>
</gene>
<dbReference type="EMBL" id="LAKJ01000002">
    <property type="protein sequence ID" value="KKI65437.1"/>
    <property type="molecule type" value="Genomic_DNA"/>
</dbReference>
<feature type="domain" description="Hydroxymethylglutaryl-coenzyme A synthase C-terminal" evidence="6">
    <location>
        <begin position="177"/>
        <end position="259"/>
    </location>
</feature>
<dbReference type="GeneID" id="58096563"/>
<dbReference type="PANTHER" id="PTHR43323:SF2">
    <property type="entry name" value="HYDROXYMETHYLGLUTARYL-COA SYNTHASE"/>
    <property type="match status" value="1"/>
</dbReference>
<feature type="domain" description="Hydroxymethylglutaryl-coenzyme A synthase C-terminal" evidence="6">
    <location>
        <begin position="260"/>
        <end position="386"/>
    </location>
</feature>
<dbReference type="InterPro" id="IPR013746">
    <property type="entry name" value="HMG_CoA_synt_C_dom"/>
</dbReference>
<dbReference type="Gene3D" id="3.40.47.10">
    <property type="match status" value="2"/>
</dbReference>
<dbReference type="InterPro" id="IPR013528">
    <property type="entry name" value="HMG_CoA_synth_N"/>
</dbReference>
<feature type="binding site" evidence="4">
    <location>
        <position position="242"/>
    </location>
    <ligand>
        <name>(3S)-3-hydroxy-3-methylglutaryl-CoA</name>
        <dbReference type="ChEBI" id="CHEBI:43074"/>
    </ligand>
</feature>
<comment type="caution">
    <text evidence="7">The sequence shown here is derived from an EMBL/GenBank/DDBJ whole genome shotgun (WGS) entry which is preliminary data.</text>
</comment>
<keyword evidence="2" id="KW-0808">Transferase</keyword>
<evidence type="ECO:0000256" key="4">
    <source>
        <dbReference type="PIRSR" id="PIRSR611554-2"/>
    </source>
</evidence>
<dbReference type="Pfam" id="PF08540">
    <property type="entry name" value="HMG_CoA_synt_C"/>
    <property type="match status" value="2"/>
</dbReference>
<evidence type="ECO:0000313" key="8">
    <source>
        <dbReference type="Proteomes" id="UP000034455"/>
    </source>
</evidence>
<feature type="active site" description="Proton donor/acceptor" evidence="3">
    <location>
        <position position="233"/>
    </location>
</feature>
<feature type="binding site" evidence="4">
    <location>
        <position position="276"/>
    </location>
    <ligand>
        <name>(3S)-3-hydroxy-3-methylglutaryl-CoA</name>
        <dbReference type="ChEBI" id="CHEBI:43074"/>
    </ligand>
</feature>
<feature type="binding site" evidence="4">
    <location>
        <position position="148"/>
    </location>
    <ligand>
        <name>substrate</name>
    </ligand>
</feature>
<feature type="active site" description="Acyl-thioester intermediate" evidence="3">
    <location>
        <position position="111"/>
    </location>
</feature>
<protein>
    <submittedName>
        <fullName evidence="7">Hydroxymethylglutaryl-CoA synthase</fullName>
    </submittedName>
</protein>
<reference evidence="7 8" key="1">
    <citation type="submission" date="2015-03" db="EMBL/GenBank/DDBJ databases">
        <title>Genome Assembly of Staphylococcus cohnii subsp. cohnii strain G22B2.</title>
        <authorList>
            <person name="Nair G."/>
            <person name="Kaur G."/>
            <person name="Khatri I."/>
            <person name="Singh N.K."/>
            <person name="Sathyabama S."/>
            <person name="Maurya S.K."/>
            <person name="Subramanian S."/>
            <person name="Agrewala J.N."/>
            <person name="Mayilraj S."/>
        </authorList>
    </citation>
    <scope>NUCLEOTIDE SEQUENCE [LARGE SCALE GENOMIC DNA]</scope>
    <source>
        <strain evidence="7 8">G22B2</strain>
    </source>
</reference>
<dbReference type="SUPFAM" id="SSF53901">
    <property type="entry name" value="Thiolase-like"/>
    <property type="match status" value="2"/>
</dbReference>
<feature type="active site" description="Proton donor/acceptor" evidence="3">
    <location>
        <position position="79"/>
    </location>
</feature>
<feature type="binding site" evidence="4">
    <location>
        <position position="29"/>
    </location>
    <ligand>
        <name>(3S)-3-hydroxy-3-methylglutaryl-CoA</name>
        <dbReference type="ChEBI" id="CHEBI:43074"/>
    </ligand>
</feature>
<dbReference type="Proteomes" id="UP000034455">
    <property type="component" value="Unassembled WGS sequence"/>
</dbReference>
<feature type="domain" description="Hydroxymethylglutaryl-coenzyme A synthase N-terminal" evidence="5">
    <location>
        <begin position="2"/>
        <end position="164"/>
    </location>
</feature>
<dbReference type="RefSeq" id="WP_019470010.1">
    <property type="nucleotide sequence ID" value="NZ_BKAS01000001.1"/>
</dbReference>
<dbReference type="PANTHER" id="PTHR43323">
    <property type="entry name" value="3-HYDROXY-3-METHYLGLUTARYL COENZYME A SYNTHASE"/>
    <property type="match status" value="1"/>
</dbReference>
<dbReference type="PATRIC" id="fig|74704.6.peg.1429"/>
<proteinExistence type="inferred from homology"/>
<organism evidence="7 8">
    <name type="scientific">Staphylococcus cohnii subsp. cohnii</name>
    <dbReference type="NCBI Taxonomy" id="74704"/>
    <lineage>
        <taxon>Bacteria</taxon>
        <taxon>Bacillati</taxon>
        <taxon>Bacillota</taxon>
        <taxon>Bacilli</taxon>
        <taxon>Bacillales</taxon>
        <taxon>Staphylococcaceae</taxon>
        <taxon>Staphylococcus</taxon>
        <taxon>Staphylococcus cohnii species complex</taxon>
    </lineage>
</organism>
<name>A0A0M2NZN5_STACC</name>
<evidence type="ECO:0000259" key="5">
    <source>
        <dbReference type="Pfam" id="PF01154"/>
    </source>
</evidence>
<dbReference type="GO" id="GO:0006084">
    <property type="term" value="P:acetyl-CoA metabolic process"/>
    <property type="evidence" value="ECO:0007669"/>
    <property type="project" value="InterPro"/>
</dbReference>
<dbReference type="InterPro" id="IPR016039">
    <property type="entry name" value="Thiolase-like"/>
</dbReference>
<sequence length="390" mass="43623">MTVGIDQINFYVPNFYVDMAKLAESRQVDPNKFLIGIGQNEMAVSPMSQDIVTMGANAAKEIITEDDKKQISMVIVATESAIDSAKASAVQIHNLLGIQPFARCIEMKEACYAATPAIQLAKDYIANRPNEKVLVIASDTARYGLESGGEPTQGAGAVAMMITQNPRILELNDDAVAFTEDVYDFWRPSGQPYPLVDGALSKDAYIHSFQESWNEYARRYNTTLDTFKSLCFHVPFTKMGKKALDSILTDDINTETKERLTTGYDAATYYNRYVGNIYTGSLYLSLISLLETHTELNAGDTIGLFSYGSGSVGEFFSGKLVEGYQDALDIEKHKDLLNHRTEISVETYETFFKRFDNLEFDHDVELANETKGIFYLESISDHIRNYNTLN</sequence>
<feature type="binding site" evidence="4">
    <location>
        <position position="143"/>
    </location>
    <ligand>
        <name>(3S)-3-hydroxy-3-methylglutaryl-CoA</name>
        <dbReference type="ChEBI" id="CHEBI:43074"/>
    </ligand>
</feature>
<dbReference type="InterPro" id="IPR011554">
    <property type="entry name" value="HMG_CoA_synthase_prok"/>
</dbReference>
<accession>A0A0M2NZN5</accession>
<dbReference type="Pfam" id="PF01154">
    <property type="entry name" value="HMG_CoA_synt_N"/>
    <property type="match status" value="1"/>
</dbReference>